<gene>
    <name evidence="1" type="ORF">TNCT_460761</name>
</gene>
<evidence type="ECO:0000313" key="2">
    <source>
        <dbReference type="Proteomes" id="UP000887116"/>
    </source>
</evidence>
<accession>A0A8X6FK43</accession>
<sequence>AKNLAFLSEPFSVENDLMSPTLKVRRGQARKHYENLILSLYNEGPLL</sequence>
<dbReference type="AlphaFoldDB" id="A0A8X6FK43"/>
<keyword evidence="2" id="KW-1185">Reference proteome</keyword>
<dbReference type="Proteomes" id="UP000887116">
    <property type="component" value="Unassembled WGS sequence"/>
</dbReference>
<comment type="caution">
    <text evidence="1">The sequence shown here is derived from an EMBL/GenBank/DDBJ whole genome shotgun (WGS) entry which is preliminary data.</text>
</comment>
<dbReference type="EMBL" id="BMAO01022504">
    <property type="protein sequence ID" value="GFQ82313.1"/>
    <property type="molecule type" value="Genomic_DNA"/>
</dbReference>
<reference evidence="1" key="1">
    <citation type="submission" date="2020-07" db="EMBL/GenBank/DDBJ databases">
        <title>Multicomponent nature underlies the extraordinary mechanical properties of spider dragline silk.</title>
        <authorList>
            <person name="Kono N."/>
            <person name="Nakamura H."/>
            <person name="Mori M."/>
            <person name="Yoshida Y."/>
            <person name="Ohtoshi R."/>
            <person name="Malay A.D."/>
            <person name="Moran D.A.P."/>
            <person name="Tomita M."/>
            <person name="Numata K."/>
            <person name="Arakawa K."/>
        </authorList>
    </citation>
    <scope>NUCLEOTIDE SEQUENCE</scope>
</reference>
<feature type="non-terminal residue" evidence="1">
    <location>
        <position position="1"/>
    </location>
</feature>
<dbReference type="OrthoDB" id="1700726at2759"/>
<evidence type="ECO:0000313" key="1">
    <source>
        <dbReference type="EMBL" id="GFQ82313.1"/>
    </source>
</evidence>
<proteinExistence type="predicted"/>
<protein>
    <submittedName>
        <fullName evidence="1">Uncharacterized protein</fullName>
    </submittedName>
</protein>
<name>A0A8X6FK43_TRICU</name>
<organism evidence="1 2">
    <name type="scientific">Trichonephila clavata</name>
    <name type="common">Joro spider</name>
    <name type="synonym">Nephila clavata</name>
    <dbReference type="NCBI Taxonomy" id="2740835"/>
    <lineage>
        <taxon>Eukaryota</taxon>
        <taxon>Metazoa</taxon>
        <taxon>Ecdysozoa</taxon>
        <taxon>Arthropoda</taxon>
        <taxon>Chelicerata</taxon>
        <taxon>Arachnida</taxon>
        <taxon>Araneae</taxon>
        <taxon>Araneomorphae</taxon>
        <taxon>Entelegynae</taxon>
        <taxon>Araneoidea</taxon>
        <taxon>Nephilidae</taxon>
        <taxon>Trichonephila</taxon>
    </lineage>
</organism>